<keyword evidence="2" id="KW-0472">Membrane</keyword>
<accession>A0A2H3AAV2</accession>
<organism evidence="3 4">
    <name type="scientific">Trichoderma parareesei</name>
    <name type="common">Filamentous fungus</name>
    <dbReference type="NCBI Taxonomy" id="858221"/>
    <lineage>
        <taxon>Eukaryota</taxon>
        <taxon>Fungi</taxon>
        <taxon>Dikarya</taxon>
        <taxon>Ascomycota</taxon>
        <taxon>Pezizomycotina</taxon>
        <taxon>Sordariomycetes</taxon>
        <taxon>Hypocreomycetidae</taxon>
        <taxon>Hypocreales</taxon>
        <taxon>Hypocreaceae</taxon>
        <taxon>Trichoderma</taxon>
    </lineage>
</organism>
<dbReference type="OrthoDB" id="5337208at2759"/>
<name>A0A2H3AAV2_TRIPA</name>
<proteinExistence type="predicted"/>
<feature type="compositionally biased region" description="Basic and acidic residues" evidence="1">
    <location>
        <begin position="603"/>
        <end position="633"/>
    </location>
</feature>
<comment type="caution">
    <text evidence="3">The sequence shown here is derived from an EMBL/GenBank/DDBJ whole genome shotgun (WGS) entry which is preliminary data.</text>
</comment>
<gene>
    <name evidence="3" type="ORF">A9Z42_0091000</name>
</gene>
<keyword evidence="2" id="KW-1133">Transmembrane helix</keyword>
<feature type="transmembrane region" description="Helical" evidence="2">
    <location>
        <begin position="488"/>
        <end position="513"/>
    </location>
</feature>
<dbReference type="Proteomes" id="UP000219286">
    <property type="component" value="Unassembled WGS sequence"/>
</dbReference>
<evidence type="ECO:0000313" key="3">
    <source>
        <dbReference type="EMBL" id="OTA08154.1"/>
    </source>
</evidence>
<dbReference type="AlphaFoldDB" id="A0A2H3AAV2"/>
<sequence>MADVYTPLVDGTYLLHRPFYLPTKDGPVWAIAFTTNGGTLLTAGISVVLTLIFMSLWNLICFIAMLFPGSDSRRRYLALVTLWNSNDSWFAFKELASYAFHFHESRPDFAYGLLLAVLALMVFGGSMTLGIIGPSLIQIGTVAPVRPSSVYYPHLGTDNTAILSYYGVLAPANLRALGSIEASKVTKRKDVNLPDSNLDPIGKTESGEDIYQYLYDYTLTGVDFGLQQGSALSLTVNGSCTTEYGWFVNSTGAASNEDLYNLWSISGQNFSVPVNQDTVQDAPKASFIPHPEAEQQHLESGNTSFAIIVWAARRASIKQGDDPWYKTERRTASFPAPFDAQFWMKRGRPALSCWQKDTWRYGSQEVKTVDDLPSVKGIKVKPALLKLLAEALRAPVLTRVGNASGDSALKSAITSSRGVINAETSKIRYDLERLVLASYVFTRNVLLDTTMFSRPDGLDNIMEDGKGQPADGAGDFVLSSPNFQTFSMAGLIVLFVMLVTLLIVQAALDAILLRHTDNKEKDKVKGRLMLFKALPAAQLFRRIYEPTGAKQQDVYWPCASHYSSHEDQTKFEWDICEKGDIHCNGHICRGSTTTGDKTTGNKTETKEAADSHGSTTKKEETRVEEHLIEVETP</sequence>
<evidence type="ECO:0000256" key="1">
    <source>
        <dbReference type="SAM" id="MobiDB-lite"/>
    </source>
</evidence>
<feature type="transmembrane region" description="Helical" evidence="2">
    <location>
        <begin position="43"/>
        <end position="67"/>
    </location>
</feature>
<dbReference type="EMBL" id="LFMI01000825">
    <property type="protein sequence ID" value="OTA08154.1"/>
    <property type="molecule type" value="Genomic_DNA"/>
</dbReference>
<reference evidence="3 4" key="1">
    <citation type="journal article" date="2015" name="Genome Announc.">
        <title>Genome sequence and annotation of Trichoderma parareesei, the ancestor of the cellulase producer Trichoderma reesei.</title>
        <authorList>
            <person name="Yang D."/>
            <person name="Pomraning K."/>
            <person name="Kopchinskiy A."/>
            <person name="Karimi Aghcheh R."/>
            <person name="Atanasova L."/>
            <person name="Chenthamara K."/>
            <person name="Baker S.E."/>
            <person name="Zhang R."/>
            <person name="Shen Q."/>
            <person name="Freitag M."/>
            <person name="Kubicek C.P."/>
            <person name="Druzhinina I.S."/>
        </authorList>
    </citation>
    <scope>NUCLEOTIDE SEQUENCE [LARGE SCALE GENOMIC DNA]</scope>
    <source>
        <strain evidence="3 4">CBS 125925</strain>
    </source>
</reference>
<evidence type="ECO:0000256" key="2">
    <source>
        <dbReference type="SAM" id="Phobius"/>
    </source>
</evidence>
<protein>
    <submittedName>
        <fullName evidence="3">Uncharacterized protein</fullName>
    </submittedName>
</protein>
<feature type="region of interest" description="Disordered" evidence="1">
    <location>
        <begin position="592"/>
        <end position="633"/>
    </location>
</feature>
<feature type="transmembrane region" description="Helical" evidence="2">
    <location>
        <begin position="109"/>
        <end position="132"/>
    </location>
</feature>
<keyword evidence="4" id="KW-1185">Reference proteome</keyword>
<evidence type="ECO:0000313" key="4">
    <source>
        <dbReference type="Proteomes" id="UP000219286"/>
    </source>
</evidence>
<keyword evidence="2" id="KW-0812">Transmembrane</keyword>
<feature type="compositionally biased region" description="Low complexity" evidence="1">
    <location>
        <begin position="592"/>
        <end position="602"/>
    </location>
</feature>